<dbReference type="KEGG" id="rla:Rhola_00002590"/>
<dbReference type="EMBL" id="CP007490">
    <property type="protein sequence ID" value="AIC47082.1"/>
    <property type="molecule type" value="Genomic_DNA"/>
</dbReference>
<comment type="similarity">
    <text evidence="1">Belongs to the ROK (NagC/XylR) family.</text>
</comment>
<organism evidence="2 3">
    <name type="scientific">Rhodoluna lacicola</name>
    <dbReference type="NCBI Taxonomy" id="529884"/>
    <lineage>
        <taxon>Bacteria</taxon>
        <taxon>Bacillati</taxon>
        <taxon>Actinomycetota</taxon>
        <taxon>Actinomycetes</taxon>
        <taxon>Micrococcales</taxon>
        <taxon>Microbacteriaceae</taxon>
        <taxon>Luna cluster</taxon>
        <taxon>Luna-1 subcluster</taxon>
        <taxon>Rhodoluna</taxon>
    </lineage>
</organism>
<proteinExistence type="inferred from homology"/>
<keyword evidence="2" id="KW-0418">Kinase</keyword>
<dbReference type="Pfam" id="PF00480">
    <property type="entry name" value="ROK"/>
    <property type="match status" value="1"/>
</dbReference>
<dbReference type="InterPro" id="IPR036390">
    <property type="entry name" value="WH_DNA-bd_sf"/>
</dbReference>
<sequence>MLNLDNQASKTLGQNRDDVRQHNLSALLKMIHQSQTVSRAQLTTSSGLNRSTISDLVSELEGLGLVYETEASANGVGRPSLQVSASDQVVAFSVNTDVDAVTVATVTFSGAVIAKKRFVTTNLTKPEKAVSIAAELIADFRKDLKPGTRIVGIGVAIPGQVRVADGVIRLAPHLGWVEFPFGPMLRQITGLPVYVDNDASLGCVAERIYGNAKGFSDVVYLFAGSGGIGGGVVVDGIQLRGAAGYAGELGHVRISTSNAKDYSGLEGTLEALVRRDDLLEVFKLYAATDDELLLEMSRTKAAKAKKLIETQIDGLAAALGNFVNIFNPEVIVLDGFLGGLFEFDSERLISGIKANSLAAANERVVLRTGGLGSDLLMIGAALLPFSELTASPSGTQLYPAKAKAAKP</sequence>
<dbReference type="Proteomes" id="UP000067708">
    <property type="component" value="Chromosome"/>
</dbReference>
<dbReference type="PANTHER" id="PTHR18964:SF149">
    <property type="entry name" value="BIFUNCTIONAL UDP-N-ACETYLGLUCOSAMINE 2-EPIMERASE_N-ACETYLMANNOSAMINE KINASE"/>
    <property type="match status" value="1"/>
</dbReference>
<dbReference type="HOGENOM" id="CLU_036604_13_2_11"/>
<dbReference type="Gene3D" id="3.30.420.40">
    <property type="match status" value="2"/>
</dbReference>
<keyword evidence="2" id="KW-0808">Transferase</keyword>
<dbReference type="Gene3D" id="1.10.10.10">
    <property type="entry name" value="Winged helix-like DNA-binding domain superfamily/Winged helix DNA-binding domain"/>
    <property type="match status" value="1"/>
</dbReference>
<dbReference type="AlphaFoldDB" id="A0A060JEU0"/>
<protein>
    <submittedName>
        <fullName evidence="2">Transcriptional regulator/sugar kinase</fullName>
    </submittedName>
</protein>
<dbReference type="InterPro" id="IPR000600">
    <property type="entry name" value="ROK"/>
</dbReference>
<dbReference type="SUPFAM" id="SSF53067">
    <property type="entry name" value="Actin-like ATPase domain"/>
    <property type="match status" value="1"/>
</dbReference>
<evidence type="ECO:0000313" key="3">
    <source>
        <dbReference type="Proteomes" id="UP000067708"/>
    </source>
</evidence>
<gene>
    <name evidence="2" type="ORF">Rhola_00002590</name>
</gene>
<dbReference type="GO" id="GO:0016301">
    <property type="term" value="F:kinase activity"/>
    <property type="evidence" value="ECO:0007669"/>
    <property type="project" value="UniProtKB-KW"/>
</dbReference>
<accession>A0A060JEU0</accession>
<keyword evidence="3" id="KW-1185">Reference proteome</keyword>
<reference evidence="2 3" key="1">
    <citation type="journal article" date="2014" name="Int. J. Syst. Evol. Microbiol.">
        <title>Rhodoluna lacicola gen. nov., sp. nov., a planktonic freshwater bacterium with stream-lined genome.</title>
        <authorList>
            <person name="Hahn M."/>
            <person name="Schmidt J."/>
            <person name="Taipale S.J."/>
            <person name="Doolittle W.F."/>
            <person name="Koll U."/>
        </authorList>
    </citation>
    <scope>NUCLEOTIDE SEQUENCE [LARGE SCALE GENOMIC DNA]</scope>
    <source>
        <strain evidence="2 3">MWH-Ta8</strain>
    </source>
</reference>
<name>A0A060JEU0_9MICO</name>
<dbReference type="OrthoDB" id="5174513at2"/>
<dbReference type="InterPro" id="IPR036388">
    <property type="entry name" value="WH-like_DNA-bd_sf"/>
</dbReference>
<dbReference type="eggNOG" id="COG1940">
    <property type="taxonomic scope" value="Bacteria"/>
</dbReference>
<evidence type="ECO:0000256" key="1">
    <source>
        <dbReference type="ARBA" id="ARBA00006479"/>
    </source>
</evidence>
<dbReference type="SUPFAM" id="SSF46785">
    <property type="entry name" value="Winged helix' DNA-binding domain"/>
    <property type="match status" value="1"/>
</dbReference>
<dbReference type="RefSeq" id="WP_051636163.1">
    <property type="nucleotide sequence ID" value="NZ_CP007490.1"/>
</dbReference>
<dbReference type="InterPro" id="IPR043129">
    <property type="entry name" value="ATPase_NBD"/>
</dbReference>
<dbReference type="PANTHER" id="PTHR18964">
    <property type="entry name" value="ROK (REPRESSOR, ORF, KINASE) FAMILY"/>
    <property type="match status" value="1"/>
</dbReference>
<dbReference type="STRING" id="529884.Rhola_00002590"/>
<evidence type="ECO:0000313" key="2">
    <source>
        <dbReference type="EMBL" id="AIC47082.1"/>
    </source>
</evidence>